<dbReference type="Proteomes" id="UP000003922">
    <property type="component" value="Unassembled WGS sequence"/>
</dbReference>
<reference evidence="2" key="2">
    <citation type="submission" date="2005-06" db="EMBL/GenBank/DDBJ databases">
        <title>Sequencing of the draft genome and assembly of Crocosphaera watsonii WH 8501.</title>
        <authorList>
            <consortium name="US DOE Joint Genome Institute (JGI-PGF)"/>
            <person name="Copeland A."/>
            <person name="Lucas S."/>
            <person name="Lapidus A."/>
            <person name="Barry K."/>
            <person name="Detter C."/>
            <person name="Glavina T."/>
            <person name="Hammon N."/>
            <person name="Israni S."/>
            <person name="Pitluck S."/>
            <person name="Richardson P."/>
        </authorList>
    </citation>
    <scope>NUCLEOTIDE SEQUENCE [LARGE SCALE GENOMIC DNA]</scope>
    <source>
        <strain evidence="2">WH 8501</strain>
    </source>
</reference>
<evidence type="ECO:0000313" key="3">
    <source>
        <dbReference type="Proteomes" id="UP000003922"/>
    </source>
</evidence>
<reference evidence="2" key="3">
    <citation type="submission" date="2016-12" db="EMBL/GenBank/DDBJ databases">
        <title>Annotation of the draft genome assembly of Crocosphaera watsonii WH 8501.</title>
        <authorList>
            <consortium name="US DOE Joint Genome Institute (JGI-ORNL)"/>
            <person name="Larimer F."/>
            <person name="Land M."/>
        </authorList>
    </citation>
    <scope>NUCLEOTIDE SEQUENCE</scope>
    <source>
        <strain evidence="2">WH 8501</strain>
    </source>
</reference>
<keyword evidence="1" id="KW-0472">Membrane</keyword>
<organism evidence="2 3">
    <name type="scientific">Crocosphaera watsonii WH 8501</name>
    <dbReference type="NCBI Taxonomy" id="165597"/>
    <lineage>
        <taxon>Bacteria</taxon>
        <taxon>Bacillati</taxon>
        <taxon>Cyanobacteriota</taxon>
        <taxon>Cyanophyceae</taxon>
        <taxon>Oscillatoriophycideae</taxon>
        <taxon>Chroococcales</taxon>
        <taxon>Aphanothecaceae</taxon>
        <taxon>Crocosphaera</taxon>
    </lineage>
</organism>
<feature type="transmembrane region" description="Helical" evidence="1">
    <location>
        <begin position="74"/>
        <end position="93"/>
    </location>
</feature>
<dbReference type="EMBL" id="AADV02000055">
    <property type="protein sequence ID" value="EAM49728.1"/>
    <property type="molecule type" value="Genomic_DNA"/>
</dbReference>
<comment type="caution">
    <text evidence="2">The sequence shown here is derived from an EMBL/GenBank/DDBJ whole genome shotgun (WGS) entry which is preliminary data.</text>
</comment>
<reference evidence="2" key="1">
    <citation type="submission" date="2004-02" db="EMBL/GenBank/DDBJ databases">
        <authorList>
            <consortium name="DOE Joint Genome Institute"/>
        </authorList>
    </citation>
    <scope>NUCLEOTIDE SEQUENCE [LARGE SCALE GENOMIC DNA]</scope>
    <source>
        <strain evidence="2">WH 8501</strain>
    </source>
</reference>
<proteinExistence type="predicted"/>
<keyword evidence="1" id="KW-0812">Transmembrane</keyword>
<name>Q4C0P3_CROWT</name>
<feature type="transmembrane region" description="Helical" evidence="1">
    <location>
        <begin position="7"/>
        <end position="30"/>
    </location>
</feature>
<dbReference type="KEGG" id="cwa:CwatDRAFT_2615"/>
<protein>
    <submittedName>
        <fullName evidence="2">Uncharacterized protein</fullName>
    </submittedName>
</protein>
<gene>
    <name evidence="2" type="ORF">CwatDRAFT_2615</name>
</gene>
<dbReference type="AlphaFoldDB" id="Q4C0P3"/>
<accession>Q4C0P3</accession>
<keyword evidence="1" id="KW-1133">Transmembrane helix</keyword>
<evidence type="ECO:0000256" key="1">
    <source>
        <dbReference type="SAM" id="Phobius"/>
    </source>
</evidence>
<keyword evidence="3" id="KW-1185">Reference proteome</keyword>
<sequence>MSNRQTFLTIYFVGTGLTLFCGLLLIYQVSFIAPKFLLVLGTTHVLGLFFLTVFRDEKSKRKIEDGNFIQTAGYLHTLIGFIVAVGLVGDNIANLNNLLSPLSSALITSLLGWWLGGFISSQGEHEEDSLKKEIANSVAEAVAETLDRELKQYTKGISKSFAKLNKESQSLAPTIESLNTTIENQKNHYQKVFKE</sequence>
<evidence type="ECO:0000313" key="2">
    <source>
        <dbReference type="EMBL" id="EAM49728.1"/>
    </source>
</evidence>
<feature type="transmembrane region" description="Helical" evidence="1">
    <location>
        <begin position="99"/>
        <end position="119"/>
    </location>
</feature>
<feature type="transmembrane region" description="Helical" evidence="1">
    <location>
        <begin position="36"/>
        <end position="54"/>
    </location>
</feature>